<evidence type="ECO:0000313" key="3">
    <source>
        <dbReference type="EMBL" id="CUP34379.1"/>
    </source>
</evidence>
<reference evidence="3 6" key="1">
    <citation type="submission" date="2015-09" db="EMBL/GenBank/DDBJ databases">
        <authorList>
            <consortium name="Pathogen Informatics"/>
        </authorList>
    </citation>
    <scope>NUCLEOTIDE SEQUENCE [LARGE SCALE GENOMIC DNA]</scope>
    <source>
        <strain evidence="3 6">2789STDY5834865</strain>
    </source>
</reference>
<reference evidence="4 8" key="3">
    <citation type="journal article" date="2020" name="Cell Host Microbe">
        <title>Functional and Genomic Variation between Human-Derived Isolates of Lachnospiraceae Reveals Inter- and Intra-Species Diversity.</title>
        <authorList>
            <person name="Sorbara M.T."/>
            <person name="Littmann E.R."/>
            <person name="Fontana E."/>
            <person name="Moody T.U."/>
            <person name="Kohout C.E."/>
            <person name="Gjonbalaj M."/>
            <person name="Eaton V."/>
            <person name="Seok R."/>
            <person name="Leiner I.M."/>
            <person name="Pamer E.G."/>
        </authorList>
    </citation>
    <scope>NUCLEOTIDE SEQUENCE [LARGE SCALE GENOMIC DNA]</scope>
    <source>
        <strain evidence="4 8">MSK.2.26</strain>
    </source>
</reference>
<keyword evidence="2" id="KW-0812">Transmembrane</keyword>
<evidence type="ECO:0000256" key="1">
    <source>
        <dbReference type="SAM" id="MobiDB-lite"/>
    </source>
</evidence>
<keyword evidence="2" id="KW-0472">Membrane</keyword>
<sequence>MKWTEKKKRNLTVAGGIVFGVILVAAIAMQFGKTPVTGDKMAKESQTDVELEIDPGKTESGMESKEEPDETERDVVIRPDTGEGTTGAETERPVYSRPAQTDQTKQSIQPEATKPAAPSEEVLKDPTQKPDGTVVDTPPEPVDHEQVETPVQTEPAPGEPQAGDTKDGQIYVPGFGWVENHGGGGSGTTAEDMYENGNKIGSMD</sequence>
<reference evidence="5 7" key="2">
    <citation type="submission" date="2019-11" db="EMBL/GenBank/DDBJ databases">
        <title>FDA dAtabase for Regulatory Grade micrObial Sequences (FDA-ARGOS): Supporting development and validation of Infectious Disease Dx tests.</title>
        <authorList>
            <person name="Turner S."/>
            <person name="Byrd R."/>
            <person name="Tallon L."/>
            <person name="Sadzewicz L."/>
            <person name="Vavikolanu K."/>
            <person name="Mehta A."/>
            <person name="Aluvathingal J."/>
            <person name="Nadendla S."/>
            <person name="Myers T."/>
            <person name="Yan Y."/>
            <person name="Sichtig H."/>
        </authorList>
    </citation>
    <scope>NUCLEOTIDE SEQUENCE [LARGE SCALE GENOMIC DNA]</scope>
    <source>
        <strain evidence="5 7">FDAARGOS_739</strain>
    </source>
</reference>
<evidence type="ECO:0000313" key="6">
    <source>
        <dbReference type="Proteomes" id="UP000095512"/>
    </source>
</evidence>
<evidence type="ECO:0000313" key="8">
    <source>
        <dbReference type="Proteomes" id="UP000719916"/>
    </source>
</evidence>
<dbReference type="Proteomes" id="UP000501069">
    <property type="component" value="Chromosome"/>
</dbReference>
<evidence type="ECO:0000313" key="7">
    <source>
        <dbReference type="Proteomes" id="UP000501069"/>
    </source>
</evidence>
<evidence type="ECO:0000313" key="5">
    <source>
        <dbReference type="EMBL" id="QIX91583.1"/>
    </source>
</evidence>
<feature type="compositionally biased region" description="Basic and acidic residues" evidence="1">
    <location>
        <begin position="54"/>
        <end position="65"/>
    </location>
</feature>
<evidence type="ECO:0000313" key="4">
    <source>
        <dbReference type="EMBL" id="NSJ42796.1"/>
    </source>
</evidence>
<dbReference type="EMBL" id="CZAB01000030">
    <property type="protein sequence ID" value="CUP34379.1"/>
    <property type="molecule type" value="Genomic_DNA"/>
</dbReference>
<feature type="transmembrane region" description="Helical" evidence="2">
    <location>
        <begin position="12"/>
        <end position="31"/>
    </location>
</feature>
<dbReference type="AlphaFoldDB" id="A0A174ML42"/>
<reference evidence="4" key="4">
    <citation type="submission" date="2020-02" db="EMBL/GenBank/DDBJ databases">
        <authorList>
            <person name="Littmann E."/>
            <person name="Sorbara M."/>
        </authorList>
    </citation>
    <scope>NUCLEOTIDE SEQUENCE</scope>
    <source>
        <strain evidence="4">MSK.2.26</strain>
    </source>
</reference>
<dbReference type="Proteomes" id="UP000095512">
    <property type="component" value="Unassembled WGS sequence"/>
</dbReference>
<feature type="region of interest" description="Disordered" evidence="1">
    <location>
        <begin position="37"/>
        <end position="204"/>
    </location>
</feature>
<dbReference type="EMBL" id="CP050964">
    <property type="protein sequence ID" value="QIX91583.1"/>
    <property type="molecule type" value="Genomic_DNA"/>
</dbReference>
<dbReference type="RefSeq" id="WP_002587124.1">
    <property type="nucleotide sequence ID" value="NZ_BJLB01000001.1"/>
</dbReference>
<gene>
    <name evidence="3" type="ORF">ERS852480_03132</name>
    <name evidence="5" type="ORF">FOC47_14180</name>
    <name evidence="4" type="ORF">G5B26_04195</name>
</gene>
<organism evidence="3 6">
    <name type="scientific">Enterocloster clostridioformis</name>
    <dbReference type="NCBI Taxonomy" id="1531"/>
    <lineage>
        <taxon>Bacteria</taxon>
        <taxon>Bacillati</taxon>
        <taxon>Bacillota</taxon>
        <taxon>Clostridia</taxon>
        <taxon>Lachnospirales</taxon>
        <taxon>Lachnospiraceae</taxon>
        <taxon>Enterocloster</taxon>
    </lineage>
</organism>
<dbReference type="InterPro" id="IPR046680">
    <property type="entry name" value="DUF6550"/>
</dbReference>
<keyword evidence="2" id="KW-1133">Transmembrane helix</keyword>
<dbReference type="Proteomes" id="UP000719916">
    <property type="component" value="Unassembled WGS sequence"/>
</dbReference>
<protein>
    <submittedName>
        <fullName evidence="3">Uncharacterized protein</fullName>
    </submittedName>
</protein>
<evidence type="ECO:0000256" key="2">
    <source>
        <dbReference type="SAM" id="Phobius"/>
    </source>
</evidence>
<name>A0A174ML42_9FIRM</name>
<dbReference type="EMBL" id="JAAISW010000004">
    <property type="protein sequence ID" value="NSJ42796.1"/>
    <property type="molecule type" value="Genomic_DNA"/>
</dbReference>
<proteinExistence type="predicted"/>
<accession>A0A174ML42</accession>
<dbReference type="GeneID" id="57962314"/>
<dbReference type="Pfam" id="PF20187">
    <property type="entry name" value="DUF6550"/>
    <property type="match status" value="1"/>
</dbReference>
<feature type="compositionally biased region" description="Polar residues" evidence="1">
    <location>
        <begin position="98"/>
        <end position="110"/>
    </location>
</feature>